<evidence type="ECO:0000313" key="3">
    <source>
        <dbReference type="Proteomes" id="UP000822688"/>
    </source>
</evidence>
<evidence type="ECO:0000256" key="1">
    <source>
        <dbReference type="SAM" id="MobiDB-lite"/>
    </source>
</evidence>
<keyword evidence="3" id="KW-1185">Reference proteome</keyword>
<gene>
    <name evidence="2" type="ORF">KC19_7G166300</name>
</gene>
<dbReference type="AlphaFoldDB" id="A0A8T0HCH7"/>
<organism evidence="2 3">
    <name type="scientific">Ceratodon purpureus</name>
    <name type="common">Fire moss</name>
    <name type="synonym">Dicranum purpureum</name>
    <dbReference type="NCBI Taxonomy" id="3225"/>
    <lineage>
        <taxon>Eukaryota</taxon>
        <taxon>Viridiplantae</taxon>
        <taxon>Streptophyta</taxon>
        <taxon>Embryophyta</taxon>
        <taxon>Bryophyta</taxon>
        <taxon>Bryophytina</taxon>
        <taxon>Bryopsida</taxon>
        <taxon>Dicranidae</taxon>
        <taxon>Pseudoditrichales</taxon>
        <taxon>Ditrichaceae</taxon>
        <taxon>Ceratodon</taxon>
    </lineage>
</organism>
<sequence length="115" mass="12120">MGGVGQHDRARASTAGTKCGDEWMASATAAGACTAPPNPETMTRFPSPRSATTTETTPSPTYHCGHRFQRTNALLLSGDDSPCSEIDCLRARAGSLLSIVPEMGPDQQIIKGEKK</sequence>
<evidence type="ECO:0000313" key="2">
    <source>
        <dbReference type="EMBL" id="KAG0567849.1"/>
    </source>
</evidence>
<feature type="compositionally biased region" description="Low complexity" evidence="1">
    <location>
        <begin position="46"/>
        <end position="61"/>
    </location>
</feature>
<name>A0A8T0HCH7_CERPU</name>
<feature type="region of interest" description="Disordered" evidence="1">
    <location>
        <begin position="31"/>
        <end position="64"/>
    </location>
</feature>
<accession>A0A8T0HCH7</accession>
<protein>
    <submittedName>
        <fullName evidence="2">Uncharacterized protein</fullName>
    </submittedName>
</protein>
<dbReference type="EMBL" id="CM026428">
    <property type="protein sequence ID" value="KAG0567849.1"/>
    <property type="molecule type" value="Genomic_DNA"/>
</dbReference>
<comment type="caution">
    <text evidence="2">The sequence shown here is derived from an EMBL/GenBank/DDBJ whole genome shotgun (WGS) entry which is preliminary data.</text>
</comment>
<reference evidence="2" key="1">
    <citation type="submission" date="2020-06" db="EMBL/GenBank/DDBJ databases">
        <title>WGS assembly of Ceratodon purpureus strain R40.</title>
        <authorList>
            <person name="Carey S.B."/>
            <person name="Jenkins J."/>
            <person name="Shu S."/>
            <person name="Lovell J.T."/>
            <person name="Sreedasyam A."/>
            <person name="Maumus F."/>
            <person name="Tiley G.P."/>
            <person name="Fernandez-Pozo N."/>
            <person name="Barry K."/>
            <person name="Chen C."/>
            <person name="Wang M."/>
            <person name="Lipzen A."/>
            <person name="Daum C."/>
            <person name="Saski C.A."/>
            <person name="Payton A.C."/>
            <person name="Mcbreen J.C."/>
            <person name="Conrad R.E."/>
            <person name="Kollar L.M."/>
            <person name="Olsson S."/>
            <person name="Huttunen S."/>
            <person name="Landis J.B."/>
            <person name="Wickett N.J."/>
            <person name="Johnson M.G."/>
            <person name="Rensing S.A."/>
            <person name="Grimwood J."/>
            <person name="Schmutz J."/>
            <person name="Mcdaniel S.F."/>
        </authorList>
    </citation>
    <scope>NUCLEOTIDE SEQUENCE</scope>
    <source>
        <strain evidence="2">R40</strain>
    </source>
</reference>
<dbReference type="Proteomes" id="UP000822688">
    <property type="component" value="Chromosome 7"/>
</dbReference>
<proteinExistence type="predicted"/>